<protein>
    <submittedName>
        <fullName evidence="2">Uncharacterized protein</fullName>
    </submittedName>
</protein>
<gene>
    <name evidence="2" type="ORF">HNP49_000742</name>
</gene>
<evidence type="ECO:0000313" key="3">
    <source>
        <dbReference type="Proteomes" id="UP000557193"/>
    </source>
</evidence>
<feature type="transmembrane region" description="Helical" evidence="1">
    <location>
        <begin position="48"/>
        <end position="67"/>
    </location>
</feature>
<dbReference type="EMBL" id="JACHLL010000001">
    <property type="protein sequence ID" value="MBB6340592.1"/>
    <property type="molecule type" value="Genomic_DNA"/>
</dbReference>
<sequence length="334" mass="37274">MIPVPNPTGLLLASLLVLLAWLALAALAGGLLSLAWPRPSRYWRQRPWRAVICGLLLVALSLPGLLIQHEFRQIETEQNARQAALHPTLSEPLTLGELTLPAGSRVTLNTLEPLDWQQQPQAHGLQSIKEAELSEPIEVLGLRIDALDLPPNHYFSRVRLVADQALEGWQCAAGEWAEFAREIEAQYRPSQWRWKHCQLAAGNQRGGLDWPAGSLVKREIYGWRLRAADNSELSFDGLLLRSLEMSLSNDGELLGWSGALARPLTLGEWQHAAGTRISQDQPGHWLLTPQLKEPSRHTGNGRQVGNAEQLRQRTADGYLLGIQANPWPDTFIWD</sequence>
<accession>A0A7X0EQS8</accession>
<dbReference type="RefSeq" id="WP_184680718.1">
    <property type="nucleotide sequence ID" value="NZ_JACHLL010000001.1"/>
</dbReference>
<keyword evidence="3" id="KW-1185">Reference proteome</keyword>
<keyword evidence="1" id="KW-1133">Transmembrane helix</keyword>
<dbReference type="Proteomes" id="UP000557193">
    <property type="component" value="Unassembled WGS sequence"/>
</dbReference>
<evidence type="ECO:0000313" key="2">
    <source>
        <dbReference type="EMBL" id="MBB6340592.1"/>
    </source>
</evidence>
<comment type="caution">
    <text evidence="2">The sequence shown here is derived from an EMBL/GenBank/DDBJ whole genome shotgun (WGS) entry which is preliminary data.</text>
</comment>
<keyword evidence="1" id="KW-0812">Transmembrane</keyword>
<reference evidence="2 3" key="1">
    <citation type="submission" date="2020-08" db="EMBL/GenBank/DDBJ databases">
        <title>Functional genomics of gut bacteria from endangered species of beetles.</title>
        <authorList>
            <person name="Carlos-Shanley C."/>
        </authorList>
    </citation>
    <scope>NUCLEOTIDE SEQUENCE [LARGE SCALE GENOMIC DNA]</scope>
    <source>
        <strain evidence="2 3">S00202</strain>
    </source>
</reference>
<organism evidence="2 3">
    <name type="scientific">Pseudomonas fluvialis</name>
    <dbReference type="NCBI Taxonomy" id="1793966"/>
    <lineage>
        <taxon>Bacteria</taxon>
        <taxon>Pseudomonadati</taxon>
        <taxon>Pseudomonadota</taxon>
        <taxon>Gammaproteobacteria</taxon>
        <taxon>Pseudomonadales</taxon>
        <taxon>Pseudomonadaceae</taxon>
        <taxon>Pseudomonas</taxon>
    </lineage>
</organism>
<dbReference type="AlphaFoldDB" id="A0A7X0EQS8"/>
<proteinExistence type="predicted"/>
<feature type="transmembrane region" description="Helical" evidence="1">
    <location>
        <begin position="12"/>
        <end position="36"/>
    </location>
</feature>
<evidence type="ECO:0000256" key="1">
    <source>
        <dbReference type="SAM" id="Phobius"/>
    </source>
</evidence>
<keyword evidence="1" id="KW-0472">Membrane</keyword>
<name>A0A7X0EQS8_9PSED</name>